<dbReference type="InterPro" id="IPR050782">
    <property type="entry name" value="PP1_regulatory_subunit_3"/>
</dbReference>
<name>A0A0K2TSH7_LEPSM</name>
<evidence type="ECO:0000313" key="3">
    <source>
        <dbReference type="EMBL" id="CDW28632.1"/>
    </source>
</evidence>
<feature type="compositionally biased region" description="Low complexity" evidence="1">
    <location>
        <begin position="253"/>
        <end position="268"/>
    </location>
</feature>
<feature type="compositionally biased region" description="Polar residues" evidence="1">
    <location>
        <begin position="580"/>
        <end position="591"/>
    </location>
</feature>
<evidence type="ECO:0000256" key="1">
    <source>
        <dbReference type="SAM" id="MobiDB-lite"/>
    </source>
</evidence>
<feature type="compositionally biased region" description="Low complexity" evidence="1">
    <location>
        <begin position="285"/>
        <end position="294"/>
    </location>
</feature>
<organism evidence="3">
    <name type="scientific">Lepeophtheirus salmonis</name>
    <name type="common">Salmon louse</name>
    <name type="synonym">Caligus salmonis</name>
    <dbReference type="NCBI Taxonomy" id="72036"/>
    <lineage>
        <taxon>Eukaryota</taxon>
        <taxon>Metazoa</taxon>
        <taxon>Ecdysozoa</taxon>
        <taxon>Arthropoda</taxon>
        <taxon>Crustacea</taxon>
        <taxon>Multicrustacea</taxon>
        <taxon>Hexanauplia</taxon>
        <taxon>Copepoda</taxon>
        <taxon>Siphonostomatoida</taxon>
        <taxon>Caligidae</taxon>
        <taxon>Lepeophtheirus</taxon>
    </lineage>
</organism>
<dbReference type="InterPro" id="IPR038175">
    <property type="entry name" value="CBM21_dom_sf"/>
</dbReference>
<evidence type="ECO:0000259" key="2">
    <source>
        <dbReference type="PROSITE" id="PS51159"/>
    </source>
</evidence>
<gene>
    <name evidence="3" type="primary">Dmoj\GI13546</name>
</gene>
<dbReference type="Pfam" id="PF03370">
    <property type="entry name" value="CBM_21"/>
    <property type="match status" value="1"/>
</dbReference>
<dbReference type="PANTHER" id="PTHR12307:SF36">
    <property type="entry name" value="GLYCOGEN-BINDING SUBUNIT 76A"/>
    <property type="match status" value="1"/>
</dbReference>
<dbReference type="GO" id="GO:2001069">
    <property type="term" value="F:glycogen binding"/>
    <property type="evidence" value="ECO:0007669"/>
    <property type="project" value="TreeGrafter"/>
</dbReference>
<sequence>MRSDLRNNQSELVREEGSSHRGANFTHFIQKLGGWFIIFWRNLIRMITTRPMMMMISPSTVVNHHRTALSALDQLEEYGIKEDKTRLQSVMESSSVREENFKTTGLIGTSFPPLIPHTHHQRCSSQQNSASLLTCSSFNAKHHSESDLTGIGILNERSPGEDFIISSTKPSEQIPSKEVTVPEIKTSMEASEETVFTMDEDEPTSENTFTLYSENDKCVITDNDVCKFLLGLEEEKTFDKISWDNKPQESDDSTSSSSTSSPINMSVTSSKFEGTLPTIKASPGSSSSSVNPNIEIKNNEEEFTPLQKKIIDEHPPTKPQPPKKFLVVNDNKGGKLRRAISLKVCTSMEDKTDNQKKIVRFADVLGLDLENTRTYINGIPTVPKSAYLYLRDVELSDTESDTSSRGIGGYTSFSSFRPARSITPPSGSTRSPEQIVAKSGLAPQFTQPGAKNNFQSVVNSLNVCLECAYVSVNGSSLSGVVAVKNISYEKSVTIRFTIDDWHSFMDSDAKYFSSCSVDGVDKFSFDINFPSPISLNQRLQFCIKYNVPNGEFWDNNFGANYIFKSLTKFDQVSLSKKPVQQSERVSQSPSCSEDPWHHFV</sequence>
<dbReference type="EMBL" id="HACA01011271">
    <property type="protein sequence ID" value="CDW28632.1"/>
    <property type="molecule type" value="Transcribed_RNA"/>
</dbReference>
<accession>A0A0K2TSH7</accession>
<dbReference type="GO" id="GO:0005979">
    <property type="term" value="P:regulation of glycogen biosynthetic process"/>
    <property type="evidence" value="ECO:0007669"/>
    <property type="project" value="TreeGrafter"/>
</dbReference>
<feature type="domain" description="CBM21" evidence="2">
    <location>
        <begin position="455"/>
        <end position="564"/>
    </location>
</feature>
<feature type="region of interest" description="Disordered" evidence="1">
    <location>
        <begin position="241"/>
        <end position="268"/>
    </location>
</feature>
<dbReference type="PROSITE" id="PS51159">
    <property type="entry name" value="CBM21"/>
    <property type="match status" value="1"/>
</dbReference>
<dbReference type="OrthoDB" id="8942186at2759"/>
<proteinExistence type="predicted"/>
<protein>
    <recommendedName>
        <fullName evidence="2">CBM21 domain-containing protein</fullName>
    </recommendedName>
</protein>
<feature type="region of interest" description="Disordered" evidence="1">
    <location>
        <begin position="580"/>
        <end position="600"/>
    </location>
</feature>
<feature type="region of interest" description="Disordered" evidence="1">
    <location>
        <begin position="275"/>
        <end position="294"/>
    </location>
</feature>
<dbReference type="AlphaFoldDB" id="A0A0K2TSH7"/>
<dbReference type="GO" id="GO:0000164">
    <property type="term" value="C:protein phosphatase type 1 complex"/>
    <property type="evidence" value="ECO:0007669"/>
    <property type="project" value="TreeGrafter"/>
</dbReference>
<dbReference type="Gene3D" id="2.60.40.2440">
    <property type="entry name" value="Carbohydrate binding type-21 domain"/>
    <property type="match status" value="1"/>
</dbReference>
<reference evidence="3" key="1">
    <citation type="submission" date="2014-05" db="EMBL/GenBank/DDBJ databases">
        <authorList>
            <person name="Chronopoulou M."/>
        </authorList>
    </citation>
    <scope>NUCLEOTIDE SEQUENCE</scope>
    <source>
        <tissue evidence="3">Whole organism</tissue>
    </source>
</reference>
<dbReference type="InterPro" id="IPR005036">
    <property type="entry name" value="CBM21_dom"/>
</dbReference>
<dbReference type="GO" id="GO:0008157">
    <property type="term" value="F:protein phosphatase 1 binding"/>
    <property type="evidence" value="ECO:0007669"/>
    <property type="project" value="TreeGrafter"/>
</dbReference>
<dbReference type="PANTHER" id="PTHR12307">
    <property type="entry name" value="PROTEIN PHOSPHATASE 1 REGULATORY SUBUNIT"/>
    <property type="match status" value="1"/>
</dbReference>